<evidence type="ECO:0000259" key="2">
    <source>
        <dbReference type="Pfam" id="PF02563"/>
    </source>
</evidence>
<dbReference type="PANTHER" id="PTHR33619:SF3">
    <property type="entry name" value="POLYSACCHARIDE EXPORT PROTEIN GFCE-RELATED"/>
    <property type="match status" value="1"/>
</dbReference>
<dbReference type="RefSeq" id="WP_184017519.1">
    <property type="nucleotide sequence ID" value="NZ_JACIJC010000003.1"/>
</dbReference>
<evidence type="ECO:0000313" key="4">
    <source>
        <dbReference type="EMBL" id="MBB5685746.1"/>
    </source>
</evidence>
<accession>A0A7W9EFI8</accession>
<evidence type="ECO:0000256" key="1">
    <source>
        <dbReference type="ARBA" id="ARBA00022729"/>
    </source>
</evidence>
<dbReference type="Gene3D" id="3.10.560.10">
    <property type="entry name" value="Outer membrane lipoprotein wza domain like"/>
    <property type="match status" value="1"/>
</dbReference>
<sequence>MVLECVSIGPEMTEIMQDRNVRQAVIKPYRMGAFALALVLCTSGCSSGLKIDRLGGPSVTRIDANELPGPDGQVGDQQIYKYVIGPLDKLVIDVFGFEQISDRRVTVDGTGNIVLPMAGVIHVGGLSLGDASALIASQMRENYVRDPQVAVNLEEALSNYVTVDGEVKQPGNYPVVAGLTLMRSVAGAKGTTDFAQLREVVVHRTVNGRQMIALYDLAAIRRGAYADPIIYPRDVVVVGDSPGRRLFQQIIAVSPLFISPLIAVLDNR</sequence>
<reference evidence="4 5" key="1">
    <citation type="submission" date="2020-08" db="EMBL/GenBank/DDBJ databases">
        <title>Genomic Encyclopedia of Type Strains, Phase IV (KMG-IV): sequencing the most valuable type-strain genomes for metagenomic binning, comparative biology and taxonomic classification.</title>
        <authorList>
            <person name="Goeker M."/>
        </authorList>
    </citation>
    <scope>NUCLEOTIDE SEQUENCE [LARGE SCALE GENOMIC DNA]</scope>
    <source>
        <strain evidence="4 5">DSM 25079</strain>
    </source>
</reference>
<proteinExistence type="predicted"/>
<evidence type="ECO:0000313" key="5">
    <source>
        <dbReference type="Proteomes" id="UP000549617"/>
    </source>
</evidence>
<gene>
    <name evidence="4" type="ORF">FHS49_001762</name>
</gene>
<dbReference type="InterPro" id="IPR049712">
    <property type="entry name" value="Poly_export"/>
</dbReference>
<feature type="domain" description="Soluble ligand binding" evidence="3">
    <location>
        <begin position="160"/>
        <end position="211"/>
    </location>
</feature>
<comment type="caution">
    <text evidence="4">The sequence shown here is derived from an EMBL/GenBank/DDBJ whole genome shotgun (WGS) entry which is preliminary data.</text>
</comment>
<dbReference type="EMBL" id="JACIJC010000003">
    <property type="protein sequence ID" value="MBB5685746.1"/>
    <property type="molecule type" value="Genomic_DNA"/>
</dbReference>
<name>A0A7W9EFI8_9SPHN</name>
<dbReference type="Pfam" id="PF10531">
    <property type="entry name" value="SLBB"/>
    <property type="match status" value="1"/>
</dbReference>
<protein>
    <submittedName>
        <fullName evidence="4">Polysaccharide export outer membrane protein</fullName>
    </submittedName>
</protein>
<keyword evidence="5" id="KW-1185">Reference proteome</keyword>
<dbReference type="Pfam" id="PF02563">
    <property type="entry name" value="Poly_export"/>
    <property type="match status" value="1"/>
</dbReference>
<feature type="domain" description="Polysaccharide export protein N-terminal" evidence="2">
    <location>
        <begin position="78"/>
        <end position="153"/>
    </location>
</feature>
<dbReference type="GO" id="GO:0015159">
    <property type="term" value="F:polysaccharide transmembrane transporter activity"/>
    <property type="evidence" value="ECO:0007669"/>
    <property type="project" value="InterPro"/>
</dbReference>
<dbReference type="InterPro" id="IPR003715">
    <property type="entry name" value="Poly_export_N"/>
</dbReference>
<organism evidence="4 5">
    <name type="scientific">Sphingobium boeckii</name>
    <dbReference type="NCBI Taxonomy" id="1082345"/>
    <lineage>
        <taxon>Bacteria</taxon>
        <taxon>Pseudomonadati</taxon>
        <taxon>Pseudomonadota</taxon>
        <taxon>Alphaproteobacteria</taxon>
        <taxon>Sphingomonadales</taxon>
        <taxon>Sphingomonadaceae</taxon>
        <taxon>Sphingobium</taxon>
    </lineage>
</organism>
<dbReference type="InterPro" id="IPR019554">
    <property type="entry name" value="Soluble_ligand-bd"/>
</dbReference>
<keyword evidence="1" id="KW-0732">Signal</keyword>
<dbReference type="PANTHER" id="PTHR33619">
    <property type="entry name" value="POLYSACCHARIDE EXPORT PROTEIN GFCE-RELATED"/>
    <property type="match status" value="1"/>
</dbReference>
<evidence type="ECO:0000259" key="3">
    <source>
        <dbReference type="Pfam" id="PF10531"/>
    </source>
</evidence>
<dbReference type="AlphaFoldDB" id="A0A7W9EFI8"/>
<dbReference type="Gene3D" id="3.30.1950.10">
    <property type="entry name" value="wza like domain"/>
    <property type="match status" value="1"/>
</dbReference>
<dbReference type="Proteomes" id="UP000549617">
    <property type="component" value="Unassembled WGS sequence"/>
</dbReference>